<reference evidence="13 14" key="1">
    <citation type="submission" date="2021-08" db="EMBL/GenBank/DDBJ databases">
        <authorList>
            <person name="Zhang D."/>
            <person name="Zhang A."/>
            <person name="Wang L."/>
        </authorList>
    </citation>
    <scope>NUCLEOTIDE SEQUENCE [LARGE SCALE GENOMIC DNA]</scope>
    <source>
        <strain evidence="13 14">WL0086</strain>
    </source>
</reference>
<evidence type="ECO:0000256" key="4">
    <source>
        <dbReference type="ARBA" id="ARBA00022496"/>
    </source>
</evidence>
<keyword evidence="8" id="KW-0798">TonB box</keyword>
<evidence type="ECO:0000256" key="2">
    <source>
        <dbReference type="ARBA" id="ARBA00022448"/>
    </source>
</evidence>
<evidence type="ECO:0000256" key="9">
    <source>
        <dbReference type="ARBA" id="ARBA00023136"/>
    </source>
</evidence>
<feature type="region of interest" description="Disordered" evidence="11">
    <location>
        <begin position="1"/>
        <end position="20"/>
    </location>
</feature>
<dbReference type="InterPro" id="IPR039426">
    <property type="entry name" value="TonB-dep_rcpt-like"/>
</dbReference>
<evidence type="ECO:0000256" key="10">
    <source>
        <dbReference type="ARBA" id="ARBA00023237"/>
    </source>
</evidence>
<keyword evidence="2" id="KW-0813">Transport</keyword>
<dbReference type="Gene3D" id="2.40.170.20">
    <property type="entry name" value="TonB-dependent receptor, beta-barrel domain"/>
    <property type="match status" value="1"/>
</dbReference>
<comment type="subcellular location">
    <subcellularLocation>
        <location evidence="1">Cell outer membrane</location>
        <topology evidence="1">Multi-pass membrane protein</topology>
    </subcellularLocation>
</comment>
<organism evidence="13 14">
    <name type="scientific">Actomonas aquatica</name>
    <dbReference type="NCBI Taxonomy" id="2866162"/>
    <lineage>
        <taxon>Bacteria</taxon>
        <taxon>Pseudomonadati</taxon>
        <taxon>Verrucomicrobiota</taxon>
        <taxon>Opitutia</taxon>
        <taxon>Opitutales</taxon>
        <taxon>Opitutaceae</taxon>
        <taxon>Actomonas</taxon>
    </lineage>
</organism>
<dbReference type="Proteomes" id="UP000738431">
    <property type="component" value="Chromosome"/>
</dbReference>
<dbReference type="EMBL" id="CP139781">
    <property type="protein sequence ID" value="WRQ89939.1"/>
    <property type="molecule type" value="Genomic_DNA"/>
</dbReference>
<keyword evidence="10" id="KW-0998">Cell outer membrane</keyword>
<keyword evidence="3" id="KW-1134">Transmembrane beta strand</keyword>
<gene>
    <name evidence="13" type="ORF">K1X11_011020</name>
</gene>
<dbReference type="InterPro" id="IPR037066">
    <property type="entry name" value="Plug_dom_sf"/>
</dbReference>
<evidence type="ECO:0000256" key="1">
    <source>
        <dbReference type="ARBA" id="ARBA00004571"/>
    </source>
</evidence>
<keyword evidence="5" id="KW-0812">Transmembrane</keyword>
<evidence type="ECO:0000256" key="5">
    <source>
        <dbReference type="ARBA" id="ARBA00022692"/>
    </source>
</evidence>
<dbReference type="SUPFAM" id="SSF56935">
    <property type="entry name" value="Porins"/>
    <property type="match status" value="2"/>
</dbReference>
<evidence type="ECO:0000259" key="12">
    <source>
        <dbReference type="Pfam" id="PF07715"/>
    </source>
</evidence>
<dbReference type="InterPro" id="IPR012910">
    <property type="entry name" value="Plug_dom"/>
</dbReference>
<proteinExistence type="predicted"/>
<feature type="domain" description="TonB-dependent receptor plug" evidence="12">
    <location>
        <begin position="54"/>
        <end position="176"/>
    </location>
</feature>
<sequence length="1203" mass="134709">MGSTAYAQTTEETSSDSDEEEIITLTPFQVDTTQDQGYFAQNTLAGSRMRTNVADLAASITVITAQQLEDTASTDINDVFRYEANTEGSSTYTPAIQSLRNDGVVDVNAGYTHGGDGNPQTNATANRVRGLGVPSSSQNFYPTISQVPFDAYNVQSIEISRGPNSMLFGMGSPAGIVNQSTAQAVLNKDNYSASFRVDDRGSFRAAATFNKGLIDDKLAIYGAILSDNKRFERKPSYDDTTRMYGALTFRPFQKTVIRASVEQYDNDNRRPNTLTPRDTVTQWRTGGGWGFDTATGMLHSTVTGESMGPIALRTGSPRIEDTRDYIMGLPNYDPSLWNAEQTRYNGINIYGLGSGTLSDPASVFYAPGIAPATSSRPIMQIQDGQVQSWFYWTAARYNTAFGSGNTYPLAEASIFENPTWDQAYNTTVTESALWTATGNGVGSYRYPGVSDKSIYDWEKVNILQSNFGHQENTTYNVELEQEILPSLNFSAGWFRQDFEDAVNYTVSQLNVATIFVDTNISLPDGTPNPYFGQPYVQDQDGDQFVHTQTNDNYRAMIAWTPDFTDNDNWTKWFGSHQVLGLWSRNDVDSTFTRKRWFEIEDDQIENGTIFWAQDPTTAAWTRQRRSNIRKFYLGNPGNQPLGNVTRAAGEFNNLTYNGRYGYYDYNHSEWRDLGTTMGFIDAQWGTGGTQRVVDSTSLGITSNLWNDRLVTTFGVRKDDYKARNTTLGAILDTAGGEQIEGSLPWDEAFVDGWFQTDLVQQRWNYWDELSGTTRTTGAVLRPFSKWSGIEDRAAEGSQFHQFISSLGFSYNKSDNFNPPPSAQVDAFGNALPKPTGEGEDWGFQFSLMDNKLFARVNWFKATNMNERTNPGTSISRLTGNVDTTLFRNWARTIAMINDGLDPTGEDFNTDDYTQAQLDALDDATAAIWGLPYDYYTDIGSIYATRDAVAEGVEVQLTYNPNRNWTMKFTAGQQETKYSNVLKQFDEWFEVRNPAWSSARAADYLLPQYQNLASYTMNNGVEVDLTDFWSSYGYNGNIRLDNQWGLTNAQLYYDGVVTPQYAIARDLDGQAAPGQRKYRWSFLTNYTFDEGVMKGFSVGGSARWEDKAIIGYYGKANVASGSTDLTLSDTTRPIYDSANTYVDLWISYTTKVFNDKVRMKTQLNVVNAFESGGLRVVGVNYDASPNAYRIVDPRQFILSTKFEF</sequence>
<dbReference type="PANTHER" id="PTHR32552">
    <property type="entry name" value="FERRICHROME IRON RECEPTOR-RELATED"/>
    <property type="match status" value="1"/>
</dbReference>
<keyword evidence="4" id="KW-0410">Iron transport</keyword>
<keyword evidence="9" id="KW-0472">Membrane</keyword>
<keyword evidence="13" id="KW-0675">Receptor</keyword>
<dbReference type="Pfam" id="PF07715">
    <property type="entry name" value="Plug"/>
    <property type="match status" value="1"/>
</dbReference>
<evidence type="ECO:0000256" key="3">
    <source>
        <dbReference type="ARBA" id="ARBA00022452"/>
    </source>
</evidence>
<dbReference type="RefSeq" id="WP_221032135.1">
    <property type="nucleotide sequence ID" value="NZ_CP139781.1"/>
</dbReference>
<evidence type="ECO:0000256" key="11">
    <source>
        <dbReference type="SAM" id="MobiDB-lite"/>
    </source>
</evidence>
<accession>A0ABZ1CE36</accession>
<keyword evidence="7" id="KW-0406">Ion transport</keyword>
<dbReference type="InterPro" id="IPR036942">
    <property type="entry name" value="Beta-barrel_TonB_sf"/>
</dbReference>
<dbReference type="Gene3D" id="2.170.130.10">
    <property type="entry name" value="TonB-dependent receptor, plug domain"/>
    <property type="match status" value="1"/>
</dbReference>
<dbReference type="PANTHER" id="PTHR32552:SF81">
    <property type="entry name" value="TONB-DEPENDENT OUTER MEMBRANE RECEPTOR"/>
    <property type="match status" value="1"/>
</dbReference>
<evidence type="ECO:0000256" key="8">
    <source>
        <dbReference type="ARBA" id="ARBA00023077"/>
    </source>
</evidence>
<evidence type="ECO:0000313" key="14">
    <source>
        <dbReference type="Proteomes" id="UP000738431"/>
    </source>
</evidence>
<evidence type="ECO:0000313" key="13">
    <source>
        <dbReference type="EMBL" id="WRQ89939.1"/>
    </source>
</evidence>
<evidence type="ECO:0000256" key="7">
    <source>
        <dbReference type="ARBA" id="ARBA00023065"/>
    </source>
</evidence>
<reference evidence="13 14" key="2">
    <citation type="submission" date="2023-12" db="EMBL/GenBank/DDBJ databases">
        <title>Description of an unclassified Opitutus bacterium of Verrucomicrobiota.</title>
        <authorList>
            <person name="Zhang D.-F."/>
        </authorList>
    </citation>
    <scope>NUCLEOTIDE SEQUENCE [LARGE SCALE GENOMIC DNA]</scope>
    <source>
        <strain evidence="13 14">WL0086</strain>
    </source>
</reference>
<keyword evidence="14" id="KW-1185">Reference proteome</keyword>
<keyword evidence="6" id="KW-0408">Iron</keyword>
<name>A0ABZ1CE36_9BACT</name>
<evidence type="ECO:0000256" key="6">
    <source>
        <dbReference type="ARBA" id="ARBA00023004"/>
    </source>
</evidence>
<protein>
    <submittedName>
        <fullName evidence="13">TonB-dependent receptor plug domain-containing protein</fullName>
    </submittedName>
</protein>